<dbReference type="KEGG" id="daf:Desaf_0827"/>
<dbReference type="InterPro" id="IPR032820">
    <property type="entry name" value="ATPase_put"/>
</dbReference>
<dbReference type="Pfam" id="PF09527">
    <property type="entry name" value="ATPase_gene1"/>
    <property type="match status" value="1"/>
</dbReference>
<reference evidence="2 3" key="1">
    <citation type="journal article" date="2011" name="J. Bacteriol.">
        <title>Genome sequence of the mercury-methylating and pleomorphic Desulfovibrio africanus Strain Walvis Bay.</title>
        <authorList>
            <person name="Brown S.D."/>
            <person name="Wall J.D."/>
            <person name="Kucken A.M."/>
            <person name="Gilmour C.C."/>
            <person name="Podar M."/>
            <person name="Brandt C.C."/>
            <person name="Teshima H."/>
            <person name="Detter J.C."/>
            <person name="Han C.S."/>
            <person name="Land M.L."/>
            <person name="Lucas S."/>
            <person name="Han J."/>
            <person name="Pennacchio L."/>
            <person name="Nolan M."/>
            <person name="Pitluck S."/>
            <person name="Woyke T."/>
            <person name="Goodwin L."/>
            <person name="Palumbo A.V."/>
            <person name="Elias D.A."/>
        </authorList>
    </citation>
    <scope>NUCLEOTIDE SEQUENCE [LARGE SCALE GENOMIC DNA]</scope>
    <source>
        <strain evidence="2 3">Walvis Bay</strain>
    </source>
</reference>
<dbReference type="RefSeq" id="WP_005986184.1">
    <property type="nucleotide sequence ID" value="NC_016629.1"/>
</dbReference>
<name>F3YW75_DESAF</name>
<keyword evidence="1" id="KW-1133">Transmembrane helix</keyword>
<keyword evidence="1" id="KW-0472">Membrane</keyword>
<dbReference type="EMBL" id="CP003221">
    <property type="protein sequence ID" value="EGJ49178.1"/>
    <property type="molecule type" value="Genomic_DNA"/>
</dbReference>
<evidence type="ECO:0000256" key="1">
    <source>
        <dbReference type="SAM" id="Phobius"/>
    </source>
</evidence>
<protein>
    <recommendedName>
        <fullName evidence="4">ATP synthase protein I</fullName>
    </recommendedName>
</protein>
<gene>
    <name evidence="2" type="ORF">Desaf_0827</name>
</gene>
<feature type="transmembrane region" description="Helical" evidence="1">
    <location>
        <begin position="49"/>
        <end position="67"/>
    </location>
</feature>
<keyword evidence="1" id="KW-0812">Transmembrane</keyword>
<evidence type="ECO:0000313" key="3">
    <source>
        <dbReference type="Proteomes" id="UP000007844"/>
    </source>
</evidence>
<evidence type="ECO:0000313" key="2">
    <source>
        <dbReference type="EMBL" id="EGJ49178.1"/>
    </source>
</evidence>
<proteinExistence type="predicted"/>
<feature type="transmembrane region" description="Helical" evidence="1">
    <location>
        <begin position="12"/>
        <end position="37"/>
    </location>
</feature>
<accession>F3YW75</accession>
<dbReference type="AlphaFoldDB" id="F3YW75"/>
<dbReference type="HOGENOM" id="CLU_137927_6_0_7"/>
<organism evidence="2 3">
    <name type="scientific">Desulfocurvibacter africanus subsp. africanus str. Walvis Bay</name>
    <dbReference type="NCBI Taxonomy" id="690850"/>
    <lineage>
        <taxon>Bacteria</taxon>
        <taxon>Pseudomonadati</taxon>
        <taxon>Thermodesulfobacteriota</taxon>
        <taxon>Desulfovibrionia</taxon>
        <taxon>Desulfovibrionales</taxon>
        <taxon>Desulfovibrionaceae</taxon>
        <taxon>Desulfocurvibacter</taxon>
    </lineage>
</organism>
<keyword evidence="3" id="KW-1185">Reference proteome</keyword>
<sequence>MFFQKGKQPSGTWGVILNATTIGLQLVTATFIGLATGYFLDKWLGTKPWLTLVMLILGVVAGFKSVYEEVKRIQEYERKDSGQHSGKD</sequence>
<dbReference type="eggNOG" id="COG5336">
    <property type="taxonomic scope" value="Bacteria"/>
</dbReference>
<evidence type="ECO:0008006" key="4">
    <source>
        <dbReference type="Google" id="ProtNLM"/>
    </source>
</evidence>
<dbReference type="Proteomes" id="UP000007844">
    <property type="component" value="Chromosome"/>
</dbReference>
<dbReference type="STRING" id="690850.Desaf_0827"/>